<dbReference type="GO" id="GO:0005634">
    <property type="term" value="C:nucleus"/>
    <property type="evidence" value="ECO:0007669"/>
    <property type="project" value="UniProtKB-ARBA"/>
</dbReference>
<evidence type="ECO:0000256" key="8">
    <source>
        <dbReference type="ARBA" id="ARBA00022741"/>
    </source>
</evidence>
<evidence type="ECO:0000256" key="14">
    <source>
        <dbReference type="ARBA" id="ARBA00022908"/>
    </source>
</evidence>
<dbReference type="GO" id="GO:0003723">
    <property type="term" value="F:RNA binding"/>
    <property type="evidence" value="ECO:0007669"/>
    <property type="project" value="UniProtKB-KW"/>
</dbReference>
<keyword evidence="17" id="KW-0917">Virion maturation</keyword>
<dbReference type="InterPro" id="IPR054722">
    <property type="entry name" value="PolX-like_BBD"/>
</dbReference>
<dbReference type="GO" id="GO:0008233">
    <property type="term" value="F:peptidase activity"/>
    <property type="evidence" value="ECO:0007669"/>
    <property type="project" value="UniProtKB-KW"/>
</dbReference>
<dbReference type="GO" id="GO:0005524">
    <property type="term" value="F:ATP binding"/>
    <property type="evidence" value="ECO:0007669"/>
    <property type="project" value="UniProtKB-KW"/>
</dbReference>
<keyword evidence="21" id="KW-0812">Transmembrane</keyword>
<keyword evidence="7" id="KW-0479">Metal-binding</keyword>
<evidence type="ECO:0000256" key="16">
    <source>
        <dbReference type="ARBA" id="ARBA00022932"/>
    </source>
</evidence>
<dbReference type="Pfam" id="PF22936">
    <property type="entry name" value="Pol_BBD"/>
    <property type="match status" value="1"/>
</dbReference>
<keyword evidence="12" id="KW-0460">Magnesium</keyword>
<dbReference type="GO" id="GO:0003964">
    <property type="term" value="F:RNA-directed DNA polymerase activity"/>
    <property type="evidence" value="ECO:0007669"/>
    <property type="project" value="UniProtKB-KW"/>
</dbReference>
<accession>A0A9Q3I3N6</accession>
<evidence type="ECO:0000256" key="19">
    <source>
        <dbReference type="ARBA" id="ARBA00048173"/>
    </source>
</evidence>
<dbReference type="Gene3D" id="3.30.420.10">
    <property type="entry name" value="Ribonuclease H-like superfamily/Ribonuclease H"/>
    <property type="match status" value="1"/>
</dbReference>
<dbReference type="GO" id="GO:0006508">
    <property type="term" value="P:proteolysis"/>
    <property type="evidence" value="ECO:0007669"/>
    <property type="project" value="UniProtKB-KW"/>
</dbReference>
<proteinExistence type="predicted"/>
<keyword evidence="21" id="KW-0472">Membrane</keyword>
<dbReference type="InterPro" id="IPR039537">
    <property type="entry name" value="Retrotran_Ty1/copia-like"/>
</dbReference>
<keyword evidence="14" id="KW-0229">DNA integration</keyword>
<evidence type="ECO:0000256" key="6">
    <source>
        <dbReference type="ARBA" id="ARBA00022722"/>
    </source>
</evidence>
<evidence type="ECO:0000259" key="22">
    <source>
        <dbReference type="PROSITE" id="PS50994"/>
    </source>
</evidence>
<dbReference type="Proteomes" id="UP000765509">
    <property type="component" value="Unassembled WGS sequence"/>
</dbReference>
<organism evidence="23 24">
    <name type="scientific">Austropuccinia psidii MF-1</name>
    <dbReference type="NCBI Taxonomy" id="1389203"/>
    <lineage>
        <taxon>Eukaryota</taxon>
        <taxon>Fungi</taxon>
        <taxon>Dikarya</taxon>
        <taxon>Basidiomycota</taxon>
        <taxon>Pucciniomycotina</taxon>
        <taxon>Pucciniomycetes</taxon>
        <taxon>Pucciniales</taxon>
        <taxon>Sphaerophragmiaceae</taxon>
        <taxon>Austropuccinia</taxon>
    </lineage>
</organism>
<dbReference type="InterPro" id="IPR001584">
    <property type="entry name" value="Integrase_cat-core"/>
</dbReference>
<dbReference type="GO" id="GO:0006310">
    <property type="term" value="P:DNA recombination"/>
    <property type="evidence" value="ECO:0007669"/>
    <property type="project" value="UniProtKB-KW"/>
</dbReference>
<dbReference type="InterPro" id="IPR036397">
    <property type="entry name" value="RNaseH_sf"/>
</dbReference>
<feature type="transmembrane region" description="Helical" evidence="21">
    <location>
        <begin position="781"/>
        <end position="800"/>
    </location>
</feature>
<dbReference type="GO" id="GO:0046872">
    <property type="term" value="F:metal ion binding"/>
    <property type="evidence" value="ECO:0007669"/>
    <property type="project" value="UniProtKB-KW"/>
</dbReference>
<keyword evidence="24" id="KW-1185">Reference proteome</keyword>
<keyword evidence="9" id="KW-0255">Endonuclease</keyword>
<keyword evidence="6" id="KW-0540">Nuclease</keyword>
<evidence type="ECO:0000256" key="1">
    <source>
        <dbReference type="ARBA" id="ARBA00002180"/>
    </source>
</evidence>
<name>A0A9Q3I3N6_9BASI</name>
<keyword evidence="8" id="KW-0547">Nucleotide-binding</keyword>
<keyword evidence="2" id="KW-0815">Transposition</keyword>
<dbReference type="PROSITE" id="PS50994">
    <property type="entry name" value="INTEGRASE"/>
    <property type="match status" value="1"/>
</dbReference>
<dbReference type="InterPro" id="IPR012337">
    <property type="entry name" value="RNaseH-like_sf"/>
</dbReference>
<evidence type="ECO:0000256" key="21">
    <source>
        <dbReference type="SAM" id="Phobius"/>
    </source>
</evidence>
<dbReference type="Pfam" id="PF25597">
    <property type="entry name" value="SH3_retrovirus"/>
    <property type="match status" value="1"/>
</dbReference>
<dbReference type="EMBL" id="AVOT02032943">
    <property type="protein sequence ID" value="MBW0526793.1"/>
    <property type="molecule type" value="Genomic_DNA"/>
</dbReference>
<evidence type="ECO:0000256" key="13">
    <source>
        <dbReference type="ARBA" id="ARBA00022884"/>
    </source>
</evidence>
<dbReference type="GO" id="GO:0003887">
    <property type="term" value="F:DNA-directed DNA polymerase activity"/>
    <property type="evidence" value="ECO:0007669"/>
    <property type="project" value="UniProtKB-KW"/>
</dbReference>
<dbReference type="GO" id="GO:0032196">
    <property type="term" value="P:transposition"/>
    <property type="evidence" value="ECO:0007669"/>
    <property type="project" value="UniProtKB-KW"/>
</dbReference>
<sequence length="803" mass="88896">MRNLRDMLLEPPGMVKIDPIYLKKKEMVYYFIVGHLDDENYDKFVSDKDEEPYPLWNSIKKHYASSSGENIASHFGKLFSIKFPPSSSALSEAVSSFRSTLKLLRGLSPSLFAADIMVQKELCHKGKHNPLANHSESDCFQLFPKKREAYHCRRSNKSQPVVGSALAVCNNVNSVSNKPVLDRGCSNTIAPTSDLFSNISPSKEILLAANGSNMKVTSEGTFHLNTTTGKISIPNSLAVPSASSVLVPLGPFLNNGATLKGFKGGANRFDQNSRLILSTKIANNVLLIDTPISNVAFSSSAKMPLIIHKYLGNPNNQVVSKMLPNVDFSNLSSSQGGNKYIFKIIDGHSHMRFVYLLSAKSKCFDSFVRFQNLVENLKGQTIKTVISDNSGKFVNARFKDLFDLKGILHLPTAPYTPQKNPVAERGNWSLLERIWVMMLDNCVPSEWWGEALAMAAFLLNRTPVSTLNFVAPLSKWDSSVSLYLDVLHPFGCTAIMNSPKPRRKSKINPTGTLCILVGIQEGHRNYWLFNPKTGYIHISHDCIFKDKEAFWPTHSLMLSPSVQEPLLLPSMPLFNFSSDGSAQFHREPDISEEAFPEGTLAKPQATPIHTSTPPIPLVEDASSISPPLVAHPESVSTLENGGSLPKGWTYDTVPVEAPRNIDSNISDKNILGGGCSCKPPDFFAGAVVNKAPCSFREAMSFPKSNDWLLSMQNEFASLERHGVLEEVELQKNLRLLDTTWVFREKTDALGNVMERKACLCVVASSRLKTLTFTKPLCRLGGFPPSVFSWGTVLTTILIFIKWM</sequence>
<comment type="function">
    <text evidence="1">The aspartyl protease (PR) mediates the proteolytic cleavages of the Gag and Gag-Pol polyproteins after assembly of the VLP.</text>
</comment>
<evidence type="ECO:0000256" key="7">
    <source>
        <dbReference type="ARBA" id="ARBA00022723"/>
    </source>
</evidence>
<keyword evidence="4" id="KW-0645">Protease</keyword>
<evidence type="ECO:0000256" key="2">
    <source>
        <dbReference type="ARBA" id="ARBA00022578"/>
    </source>
</evidence>
<evidence type="ECO:0000256" key="3">
    <source>
        <dbReference type="ARBA" id="ARBA00022612"/>
    </source>
</evidence>
<keyword evidence="11" id="KW-0067">ATP-binding</keyword>
<keyword evidence="21" id="KW-1133">Transmembrane helix</keyword>
<keyword evidence="3" id="KW-1188">Viral release from host cell</keyword>
<evidence type="ECO:0000256" key="20">
    <source>
        <dbReference type="ARBA" id="ARBA00049244"/>
    </source>
</evidence>
<dbReference type="PANTHER" id="PTHR42648">
    <property type="entry name" value="TRANSPOSASE, PUTATIVE-RELATED"/>
    <property type="match status" value="1"/>
</dbReference>
<comment type="catalytic activity">
    <reaction evidence="20">
        <text>DNA(n) + a 2'-deoxyribonucleoside 5'-triphosphate = DNA(n+1) + diphosphate</text>
        <dbReference type="Rhea" id="RHEA:22508"/>
        <dbReference type="Rhea" id="RHEA-COMP:17339"/>
        <dbReference type="Rhea" id="RHEA-COMP:17340"/>
        <dbReference type="ChEBI" id="CHEBI:33019"/>
        <dbReference type="ChEBI" id="CHEBI:61560"/>
        <dbReference type="ChEBI" id="CHEBI:173112"/>
        <dbReference type="EC" id="2.7.7.7"/>
    </reaction>
</comment>
<dbReference type="AlphaFoldDB" id="A0A9Q3I3N6"/>
<keyword evidence="10" id="KW-0378">Hydrolase</keyword>
<evidence type="ECO:0000313" key="24">
    <source>
        <dbReference type="Proteomes" id="UP000765509"/>
    </source>
</evidence>
<evidence type="ECO:0000256" key="10">
    <source>
        <dbReference type="ARBA" id="ARBA00022801"/>
    </source>
</evidence>
<evidence type="ECO:0000256" key="11">
    <source>
        <dbReference type="ARBA" id="ARBA00022840"/>
    </source>
</evidence>
<keyword evidence="18" id="KW-0233">DNA recombination</keyword>
<dbReference type="GO" id="GO:0015074">
    <property type="term" value="P:DNA integration"/>
    <property type="evidence" value="ECO:0007669"/>
    <property type="project" value="UniProtKB-KW"/>
</dbReference>
<protein>
    <recommendedName>
        <fullName evidence="22">Integrase catalytic domain-containing protein</fullName>
    </recommendedName>
</protein>
<evidence type="ECO:0000256" key="5">
    <source>
        <dbReference type="ARBA" id="ARBA00022695"/>
    </source>
</evidence>
<evidence type="ECO:0000256" key="4">
    <source>
        <dbReference type="ARBA" id="ARBA00022670"/>
    </source>
</evidence>
<dbReference type="SUPFAM" id="SSF53098">
    <property type="entry name" value="Ribonuclease H-like"/>
    <property type="match status" value="1"/>
</dbReference>
<dbReference type="OrthoDB" id="3943081at2759"/>
<gene>
    <name evidence="23" type="ORF">O181_066508</name>
</gene>
<dbReference type="PANTHER" id="PTHR42648:SF11">
    <property type="entry name" value="TRANSPOSON TY4-P GAG-POL POLYPROTEIN"/>
    <property type="match status" value="1"/>
</dbReference>
<comment type="caution">
    <text evidence="23">The sequence shown here is derived from an EMBL/GenBank/DDBJ whole genome shotgun (WGS) entry which is preliminary data.</text>
</comment>
<keyword evidence="15" id="KW-0695">RNA-directed DNA polymerase</keyword>
<keyword evidence="5" id="KW-0548">Nucleotidyltransferase</keyword>
<dbReference type="InterPro" id="IPR057670">
    <property type="entry name" value="SH3_retrovirus"/>
</dbReference>
<comment type="catalytic activity">
    <reaction evidence="19">
        <text>DNA(n) + a 2'-deoxyribonucleoside 5'-triphosphate = DNA(n+1) + diphosphate</text>
        <dbReference type="Rhea" id="RHEA:22508"/>
        <dbReference type="Rhea" id="RHEA-COMP:17339"/>
        <dbReference type="Rhea" id="RHEA-COMP:17340"/>
        <dbReference type="ChEBI" id="CHEBI:33019"/>
        <dbReference type="ChEBI" id="CHEBI:61560"/>
        <dbReference type="ChEBI" id="CHEBI:173112"/>
        <dbReference type="EC" id="2.7.7.49"/>
    </reaction>
</comment>
<feature type="domain" description="Integrase catalytic" evidence="22">
    <location>
        <begin position="310"/>
        <end position="480"/>
    </location>
</feature>
<evidence type="ECO:0000256" key="17">
    <source>
        <dbReference type="ARBA" id="ARBA00023113"/>
    </source>
</evidence>
<reference evidence="23" key="1">
    <citation type="submission" date="2021-03" db="EMBL/GenBank/DDBJ databases">
        <title>Draft genome sequence of rust myrtle Austropuccinia psidii MF-1, a brazilian biotype.</title>
        <authorList>
            <person name="Quecine M.C."/>
            <person name="Pachon D.M.R."/>
            <person name="Bonatelli M.L."/>
            <person name="Correr F.H."/>
            <person name="Franceschini L.M."/>
            <person name="Leite T.F."/>
            <person name="Margarido G.R.A."/>
            <person name="Almeida C.A."/>
            <person name="Ferrarezi J.A."/>
            <person name="Labate C.A."/>
        </authorList>
    </citation>
    <scope>NUCLEOTIDE SEQUENCE</scope>
    <source>
        <strain evidence="23">MF-1</strain>
    </source>
</reference>
<keyword evidence="16" id="KW-0239">DNA-directed DNA polymerase</keyword>
<evidence type="ECO:0000313" key="23">
    <source>
        <dbReference type="EMBL" id="MBW0526793.1"/>
    </source>
</evidence>
<keyword evidence="13" id="KW-0694">RNA-binding</keyword>
<keyword evidence="16" id="KW-0808">Transferase</keyword>
<evidence type="ECO:0000256" key="9">
    <source>
        <dbReference type="ARBA" id="ARBA00022759"/>
    </source>
</evidence>
<evidence type="ECO:0000256" key="15">
    <source>
        <dbReference type="ARBA" id="ARBA00022918"/>
    </source>
</evidence>
<evidence type="ECO:0000256" key="18">
    <source>
        <dbReference type="ARBA" id="ARBA00023172"/>
    </source>
</evidence>
<dbReference type="GO" id="GO:0004519">
    <property type="term" value="F:endonuclease activity"/>
    <property type="evidence" value="ECO:0007669"/>
    <property type="project" value="UniProtKB-KW"/>
</dbReference>
<evidence type="ECO:0000256" key="12">
    <source>
        <dbReference type="ARBA" id="ARBA00022842"/>
    </source>
</evidence>